<evidence type="ECO:0000256" key="19">
    <source>
        <dbReference type="HAMAP-Rule" id="MF_00037"/>
    </source>
</evidence>
<keyword evidence="9 19" id="KW-0285">Flavoprotein</keyword>
<comment type="cofactor">
    <cofactor evidence="1 19">
        <name>FAD</name>
        <dbReference type="ChEBI" id="CHEBI:57692"/>
    </cofactor>
</comment>
<keyword evidence="8 19" id="KW-0132">Cell division</keyword>
<evidence type="ECO:0000256" key="7">
    <source>
        <dbReference type="ARBA" id="ARBA00022490"/>
    </source>
</evidence>
<evidence type="ECO:0000256" key="1">
    <source>
        <dbReference type="ARBA" id="ARBA00001974"/>
    </source>
</evidence>
<keyword evidence="11 19" id="KW-0521">NADP</keyword>
<evidence type="ECO:0000256" key="3">
    <source>
        <dbReference type="ARBA" id="ARBA00004496"/>
    </source>
</evidence>
<keyword evidence="10 19" id="KW-0274">FAD</keyword>
<evidence type="ECO:0000259" key="20">
    <source>
        <dbReference type="PROSITE" id="PS51387"/>
    </source>
</evidence>
<dbReference type="PANTHER" id="PTHR21071">
    <property type="entry name" value="UDP-N-ACETYLENOLPYRUVOYLGLUCOSAMINE REDUCTASE"/>
    <property type="match status" value="1"/>
</dbReference>
<accession>A0A831TG57</accession>
<dbReference type="SUPFAM" id="SSF56176">
    <property type="entry name" value="FAD-binding/transporter-associated domain-like"/>
    <property type="match status" value="1"/>
</dbReference>
<dbReference type="SUPFAM" id="SSF56194">
    <property type="entry name" value="Uridine diphospho-N-Acetylenolpyruvylglucosamine reductase, MurB, C-terminal domain"/>
    <property type="match status" value="1"/>
</dbReference>
<keyword evidence="16 19" id="KW-0961">Cell wall biogenesis/degradation</keyword>
<keyword evidence="15 19" id="KW-0131">Cell cycle</keyword>
<dbReference type="NCBIfam" id="NF010480">
    <property type="entry name" value="PRK13905.1"/>
    <property type="match status" value="1"/>
</dbReference>
<feature type="domain" description="FAD-binding PCMH-type" evidence="20">
    <location>
        <begin position="29"/>
        <end position="208"/>
    </location>
</feature>
<feature type="active site" evidence="19">
    <location>
        <position position="306"/>
    </location>
</feature>
<evidence type="ECO:0000256" key="6">
    <source>
        <dbReference type="ARBA" id="ARBA00015188"/>
    </source>
</evidence>
<dbReference type="Pfam" id="PF02873">
    <property type="entry name" value="MurB_C"/>
    <property type="match status" value="1"/>
</dbReference>
<evidence type="ECO:0000256" key="8">
    <source>
        <dbReference type="ARBA" id="ARBA00022618"/>
    </source>
</evidence>
<comment type="catalytic activity">
    <reaction evidence="18 19">
        <text>UDP-N-acetyl-alpha-D-muramate + NADP(+) = UDP-N-acetyl-3-O-(1-carboxyvinyl)-alpha-D-glucosamine + NADPH + H(+)</text>
        <dbReference type="Rhea" id="RHEA:12248"/>
        <dbReference type="ChEBI" id="CHEBI:15378"/>
        <dbReference type="ChEBI" id="CHEBI:57783"/>
        <dbReference type="ChEBI" id="CHEBI:58349"/>
        <dbReference type="ChEBI" id="CHEBI:68483"/>
        <dbReference type="ChEBI" id="CHEBI:70757"/>
        <dbReference type="EC" id="1.3.1.98"/>
    </reaction>
</comment>
<dbReference type="GO" id="GO:0051301">
    <property type="term" value="P:cell division"/>
    <property type="evidence" value="ECO:0007669"/>
    <property type="project" value="UniProtKB-KW"/>
</dbReference>
<dbReference type="PROSITE" id="PS51387">
    <property type="entry name" value="FAD_PCMH"/>
    <property type="match status" value="1"/>
</dbReference>
<comment type="subcellular location">
    <subcellularLocation>
        <location evidence="3 19">Cytoplasm</location>
    </subcellularLocation>
</comment>
<dbReference type="InterPro" id="IPR036318">
    <property type="entry name" value="FAD-bd_PCMH-like_sf"/>
</dbReference>
<dbReference type="InterPro" id="IPR016169">
    <property type="entry name" value="FAD-bd_PCMH_sub2"/>
</dbReference>
<comment type="similarity">
    <text evidence="19">Belongs to the MurB family.</text>
</comment>
<dbReference type="AlphaFoldDB" id="A0A831TG57"/>
<evidence type="ECO:0000256" key="5">
    <source>
        <dbReference type="ARBA" id="ARBA00012518"/>
    </source>
</evidence>
<sequence>MTEAITVPTERGVLTIKRDQPMSLHTTFRIGGPADFLTRAGSEPELLAAIDWAERHDLPVTVIGGGSNLLVGDRGIRGLVILARTPGSALDGHVDLAVEGERARLTVPAQAPISWLGHYTASRGWAGLEWAAGLPGVVGGAVVNNAGAHGGEMADHLTSVELLDLAERRVSRWSREQLQARYRYTVLKVEPRPRRWVVLRATFELPPGEREELTARAASYAQWRRQAQPTGACAGSVFTNPPGTYAGYLIEQAGLKGRQVGGVRVSELHGNFFINTGNATAADVRALIALIQEEVFRRFGIELVPEIEEIGEA</sequence>
<keyword evidence="14 19" id="KW-0560">Oxidoreductase</keyword>
<comment type="pathway">
    <text evidence="4 19">Cell wall biogenesis; peptidoglycan biosynthesis.</text>
</comment>
<evidence type="ECO:0000256" key="13">
    <source>
        <dbReference type="ARBA" id="ARBA00022984"/>
    </source>
</evidence>
<evidence type="ECO:0000256" key="16">
    <source>
        <dbReference type="ARBA" id="ARBA00023316"/>
    </source>
</evidence>
<evidence type="ECO:0000256" key="11">
    <source>
        <dbReference type="ARBA" id="ARBA00022857"/>
    </source>
</evidence>
<evidence type="ECO:0000256" key="18">
    <source>
        <dbReference type="ARBA" id="ARBA00048914"/>
    </source>
</evidence>
<dbReference type="NCBIfam" id="TIGR00179">
    <property type="entry name" value="murB"/>
    <property type="match status" value="1"/>
</dbReference>
<keyword evidence="12 19" id="KW-0133">Cell shape</keyword>
<dbReference type="InterPro" id="IPR016167">
    <property type="entry name" value="FAD-bd_PCMH_sub1"/>
</dbReference>
<comment type="function">
    <text evidence="2 19">Cell wall formation.</text>
</comment>
<evidence type="ECO:0000313" key="21">
    <source>
        <dbReference type="EMBL" id="HEG91430.1"/>
    </source>
</evidence>
<dbReference type="InterPro" id="IPR016166">
    <property type="entry name" value="FAD-bd_PCMH"/>
</dbReference>
<evidence type="ECO:0000256" key="10">
    <source>
        <dbReference type="ARBA" id="ARBA00022827"/>
    </source>
</evidence>
<dbReference type="PANTHER" id="PTHR21071:SF4">
    <property type="entry name" value="UDP-N-ACETYLENOLPYRUVOYLGLUCOSAMINE REDUCTASE"/>
    <property type="match status" value="1"/>
</dbReference>
<name>A0A831TG57_9BACT</name>
<proteinExistence type="inferred from homology"/>
<feature type="active site" evidence="19">
    <location>
        <position position="183"/>
    </location>
</feature>
<evidence type="ECO:0000256" key="12">
    <source>
        <dbReference type="ARBA" id="ARBA00022960"/>
    </source>
</evidence>
<feature type="active site" description="Proton donor" evidence="19">
    <location>
        <position position="236"/>
    </location>
</feature>
<dbReference type="Pfam" id="PF01565">
    <property type="entry name" value="FAD_binding_4"/>
    <property type="match status" value="1"/>
</dbReference>
<evidence type="ECO:0000256" key="4">
    <source>
        <dbReference type="ARBA" id="ARBA00004752"/>
    </source>
</evidence>
<protein>
    <recommendedName>
        <fullName evidence="6 19">UDP-N-acetylenolpyruvoylglucosamine reductase</fullName>
        <ecNumber evidence="5 19">1.3.1.98</ecNumber>
    </recommendedName>
    <alternativeName>
        <fullName evidence="17 19">UDP-N-acetylmuramate dehydrogenase</fullName>
    </alternativeName>
</protein>
<evidence type="ECO:0000256" key="9">
    <source>
        <dbReference type="ARBA" id="ARBA00022630"/>
    </source>
</evidence>
<evidence type="ECO:0000256" key="14">
    <source>
        <dbReference type="ARBA" id="ARBA00023002"/>
    </source>
</evidence>
<dbReference type="Gene3D" id="3.90.78.10">
    <property type="entry name" value="UDP-N-acetylenolpyruvoylglucosamine reductase, C-terminal domain"/>
    <property type="match status" value="1"/>
</dbReference>
<evidence type="ECO:0000256" key="2">
    <source>
        <dbReference type="ARBA" id="ARBA00003921"/>
    </source>
</evidence>
<dbReference type="Gene3D" id="3.30.465.10">
    <property type="match status" value="1"/>
</dbReference>
<keyword evidence="13 19" id="KW-0573">Peptidoglycan synthesis</keyword>
<dbReference type="InterPro" id="IPR003170">
    <property type="entry name" value="MurB"/>
</dbReference>
<dbReference type="GO" id="GO:0071555">
    <property type="term" value="P:cell wall organization"/>
    <property type="evidence" value="ECO:0007669"/>
    <property type="project" value="UniProtKB-KW"/>
</dbReference>
<evidence type="ECO:0000256" key="17">
    <source>
        <dbReference type="ARBA" id="ARBA00031026"/>
    </source>
</evidence>
<dbReference type="GO" id="GO:0008762">
    <property type="term" value="F:UDP-N-acetylmuramate dehydrogenase activity"/>
    <property type="evidence" value="ECO:0007669"/>
    <property type="project" value="UniProtKB-UniRule"/>
</dbReference>
<dbReference type="InterPro" id="IPR011601">
    <property type="entry name" value="MurB_C"/>
</dbReference>
<dbReference type="GO" id="GO:0071949">
    <property type="term" value="F:FAD binding"/>
    <property type="evidence" value="ECO:0007669"/>
    <property type="project" value="InterPro"/>
</dbReference>
<gene>
    <name evidence="19 21" type="primary">murB</name>
    <name evidence="21" type="ORF">ENP34_08305</name>
</gene>
<dbReference type="EC" id="1.3.1.98" evidence="5 19"/>
<organism evidence="21">
    <name type="scientific">Thermorudis peleae</name>
    <dbReference type="NCBI Taxonomy" id="1382356"/>
    <lineage>
        <taxon>Bacteria</taxon>
        <taxon>Pseudomonadati</taxon>
        <taxon>Thermomicrobiota</taxon>
        <taxon>Thermomicrobia</taxon>
        <taxon>Thermomicrobia incertae sedis</taxon>
        <taxon>Thermorudis</taxon>
    </lineage>
</organism>
<dbReference type="InterPro" id="IPR006094">
    <property type="entry name" value="Oxid_FAD_bind_N"/>
</dbReference>
<keyword evidence="7 19" id="KW-0963">Cytoplasm</keyword>
<evidence type="ECO:0000256" key="15">
    <source>
        <dbReference type="ARBA" id="ARBA00023306"/>
    </source>
</evidence>
<dbReference type="EMBL" id="DSIY01000199">
    <property type="protein sequence ID" value="HEG91430.1"/>
    <property type="molecule type" value="Genomic_DNA"/>
</dbReference>
<dbReference type="HAMAP" id="MF_00037">
    <property type="entry name" value="MurB"/>
    <property type="match status" value="1"/>
</dbReference>
<reference evidence="21" key="1">
    <citation type="journal article" date="2020" name="mSystems">
        <title>Genome- and Community-Level Interaction Insights into Carbon Utilization and Element Cycling Functions of Hydrothermarchaeota in Hydrothermal Sediment.</title>
        <authorList>
            <person name="Zhou Z."/>
            <person name="Liu Y."/>
            <person name="Xu W."/>
            <person name="Pan J."/>
            <person name="Luo Z.H."/>
            <person name="Li M."/>
        </authorList>
    </citation>
    <scope>NUCLEOTIDE SEQUENCE [LARGE SCALE GENOMIC DNA]</scope>
    <source>
        <strain evidence="21">SpSt-210</strain>
    </source>
</reference>
<dbReference type="GO" id="GO:0005829">
    <property type="term" value="C:cytosol"/>
    <property type="evidence" value="ECO:0007669"/>
    <property type="project" value="TreeGrafter"/>
</dbReference>
<dbReference type="Gene3D" id="3.30.43.10">
    <property type="entry name" value="Uridine Diphospho-n-acetylenolpyruvylglucosamine Reductase, domain 2"/>
    <property type="match status" value="1"/>
</dbReference>
<dbReference type="UniPathway" id="UPA00219"/>
<dbReference type="GO" id="GO:0008360">
    <property type="term" value="P:regulation of cell shape"/>
    <property type="evidence" value="ECO:0007669"/>
    <property type="project" value="UniProtKB-KW"/>
</dbReference>
<dbReference type="GO" id="GO:0009252">
    <property type="term" value="P:peptidoglycan biosynthetic process"/>
    <property type="evidence" value="ECO:0007669"/>
    <property type="project" value="UniProtKB-UniRule"/>
</dbReference>
<comment type="caution">
    <text evidence="21">The sequence shown here is derived from an EMBL/GenBank/DDBJ whole genome shotgun (WGS) entry which is preliminary data.</text>
</comment>
<dbReference type="InterPro" id="IPR036635">
    <property type="entry name" value="MurB_C_sf"/>
</dbReference>